<dbReference type="Proteomes" id="UP001598352">
    <property type="component" value="Unassembled WGS sequence"/>
</dbReference>
<comment type="caution">
    <text evidence="5">The sequence shown here is derived from an EMBL/GenBank/DDBJ whole genome shotgun (WGS) entry which is preliminary data.</text>
</comment>
<dbReference type="CDD" id="cd00882">
    <property type="entry name" value="Ras_like_GTPase"/>
    <property type="match status" value="1"/>
</dbReference>
<dbReference type="PANTHER" id="PTHR42708">
    <property type="entry name" value="ATP/GTP-BINDING PROTEIN-RELATED"/>
    <property type="match status" value="1"/>
</dbReference>
<dbReference type="EMBL" id="JBHXKZ010000001">
    <property type="protein sequence ID" value="MFD4821139.1"/>
    <property type="molecule type" value="Genomic_DNA"/>
</dbReference>
<name>A0ABW6EUR6_9ACTN</name>
<dbReference type="InterPro" id="IPR052705">
    <property type="entry name" value="Gliding_Motility_GTPase"/>
</dbReference>
<dbReference type="PANTHER" id="PTHR42708:SF1">
    <property type="entry name" value="GLIDING MOTILITY PROTEIN MGLA"/>
    <property type="match status" value="1"/>
</dbReference>
<organism evidence="5 6">
    <name type="scientific">Streptomyces rubiginosohelvolus</name>
    <dbReference type="NCBI Taxonomy" id="67362"/>
    <lineage>
        <taxon>Bacteria</taxon>
        <taxon>Bacillati</taxon>
        <taxon>Actinomycetota</taxon>
        <taxon>Actinomycetes</taxon>
        <taxon>Kitasatosporales</taxon>
        <taxon>Streptomycetaceae</taxon>
        <taxon>Streptomyces</taxon>
    </lineage>
</organism>
<keyword evidence="4" id="KW-0342">GTP-binding</keyword>
<accession>A0ABW6EUR6</accession>
<evidence type="ECO:0000313" key="6">
    <source>
        <dbReference type="Proteomes" id="UP001598352"/>
    </source>
</evidence>
<evidence type="ECO:0000256" key="2">
    <source>
        <dbReference type="ARBA" id="ARBA00022741"/>
    </source>
</evidence>
<gene>
    <name evidence="5" type="ORF">ACFWOQ_01010</name>
</gene>
<evidence type="ECO:0000256" key="4">
    <source>
        <dbReference type="ARBA" id="ARBA00023134"/>
    </source>
</evidence>
<dbReference type="InterPro" id="IPR004130">
    <property type="entry name" value="Gpn"/>
</dbReference>
<dbReference type="RefSeq" id="WP_382760421.1">
    <property type="nucleotide sequence ID" value="NZ_JBHXKZ010000001.1"/>
</dbReference>
<evidence type="ECO:0000256" key="1">
    <source>
        <dbReference type="ARBA" id="ARBA00005290"/>
    </source>
</evidence>
<dbReference type="Pfam" id="PF03029">
    <property type="entry name" value="ATP_bind_1"/>
    <property type="match status" value="1"/>
</dbReference>
<proteinExistence type="inferred from homology"/>
<dbReference type="SUPFAM" id="SSF52540">
    <property type="entry name" value="P-loop containing nucleoside triphosphate hydrolases"/>
    <property type="match status" value="1"/>
</dbReference>
<keyword evidence="3" id="KW-0378">Hydrolase</keyword>
<keyword evidence="2" id="KW-0547">Nucleotide-binding</keyword>
<reference evidence="5 6" key="1">
    <citation type="submission" date="2024-09" db="EMBL/GenBank/DDBJ databases">
        <title>The Natural Products Discovery Center: Release of the First 8490 Sequenced Strains for Exploring Actinobacteria Biosynthetic Diversity.</title>
        <authorList>
            <person name="Kalkreuter E."/>
            <person name="Kautsar S.A."/>
            <person name="Yang D."/>
            <person name="Bader C.D."/>
            <person name="Teijaro C.N."/>
            <person name="Fluegel L."/>
            <person name="Davis C.M."/>
            <person name="Simpson J.R."/>
            <person name="Lauterbach L."/>
            <person name="Steele A.D."/>
            <person name="Gui C."/>
            <person name="Meng S."/>
            <person name="Li G."/>
            <person name="Viehrig K."/>
            <person name="Ye F."/>
            <person name="Su P."/>
            <person name="Kiefer A.F."/>
            <person name="Nichols A."/>
            <person name="Cepeda A.J."/>
            <person name="Yan W."/>
            <person name="Fan B."/>
            <person name="Jiang Y."/>
            <person name="Adhikari A."/>
            <person name="Zheng C.-J."/>
            <person name="Schuster L."/>
            <person name="Cowan T.M."/>
            <person name="Smanski M.J."/>
            <person name="Chevrette M.G."/>
            <person name="De Carvalho L.P.S."/>
            <person name="Shen B."/>
        </authorList>
    </citation>
    <scope>NUCLEOTIDE SEQUENCE [LARGE SCALE GENOMIC DNA]</scope>
    <source>
        <strain evidence="5 6">NPDC058428</strain>
    </source>
</reference>
<evidence type="ECO:0000313" key="5">
    <source>
        <dbReference type="EMBL" id="MFD4821139.1"/>
    </source>
</evidence>
<evidence type="ECO:0000256" key="3">
    <source>
        <dbReference type="ARBA" id="ARBA00022801"/>
    </source>
</evidence>
<dbReference type="Gene3D" id="3.40.50.300">
    <property type="entry name" value="P-loop containing nucleotide triphosphate hydrolases"/>
    <property type="match status" value="1"/>
</dbReference>
<comment type="similarity">
    <text evidence="1">Belongs to the GPN-loop GTPase family.</text>
</comment>
<protein>
    <submittedName>
        <fullName evidence="5">ATP/GTP-binding protein</fullName>
    </submittedName>
</protein>
<keyword evidence="6" id="KW-1185">Reference proteome</keyword>
<sequence length="193" mass="21242">MKTSDRRDPPARSLKILVAGGFGVGKTTMISAISEITPLRTEERLSHLSTAVDDLATTPDKATTTVAMDFGRITFGTDVLMLFGTPGQDRFWFMWPDLVEGAKGAIVLVDTRRLDASFAAVDFFEQEKVPYIVAVNCFDKQQDFTREEIATALQTVAEDDIVMVDARERTSVRDALMAVVDRAISRSRAASTT</sequence>
<dbReference type="InterPro" id="IPR027417">
    <property type="entry name" value="P-loop_NTPase"/>
</dbReference>